<keyword evidence="7" id="KW-0805">Transcription regulation</keyword>
<keyword evidence="8" id="KW-0238">DNA-binding</keyword>
<organism evidence="13 14">
    <name type="scientific">Cryptolaemus montrouzieri</name>
    <dbReference type="NCBI Taxonomy" id="559131"/>
    <lineage>
        <taxon>Eukaryota</taxon>
        <taxon>Metazoa</taxon>
        <taxon>Ecdysozoa</taxon>
        <taxon>Arthropoda</taxon>
        <taxon>Hexapoda</taxon>
        <taxon>Insecta</taxon>
        <taxon>Pterygota</taxon>
        <taxon>Neoptera</taxon>
        <taxon>Endopterygota</taxon>
        <taxon>Coleoptera</taxon>
        <taxon>Polyphaga</taxon>
        <taxon>Cucujiformia</taxon>
        <taxon>Coccinelloidea</taxon>
        <taxon>Coccinellidae</taxon>
        <taxon>Scymninae</taxon>
        <taxon>Scymnini</taxon>
        <taxon>Cryptolaemus</taxon>
    </lineage>
</organism>
<dbReference type="Gene3D" id="3.30.160.60">
    <property type="entry name" value="Classic Zinc Finger"/>
    <property type="match status" value="9"/>
</dbReference>
<evidence type="ECO:0000256" key="6">
    <source>
        <dbReference type="ARBA" id="ARBA00022833"/>
    </source>
</evidence>
<dbReference type="FunFam" id="3.30.160.60:FF:000100">
    <property type="entry name" value="Zinc finger 45-like"/>
    <property type="match status" value="2"/>
</dbReference>
<dbReference type="PANTHER" id="PTHR24393">
    <property type="entry name" value="ZINC FINGER PROTEIN"/>
    <property type="match status" value="1"/>
</dbReference>
<gene>
    <name evidence="13" type="ORF">HHI36_007046</name>
</gene>
<dbReference type="SUPFAM" id="SSF57667">
    <property type="entry name" value="beta-beta-alpha zinc fingers"/>
    <property type="match status" value="6"/>
</dbReference>
<evidence type="ECO:0000256" key="8">
    <source>
        <dbReference type="ARBA" id="ARBA00023125"/>
    </source>
</evidence>
<keyword evidence="5 11" id="KW-0863">Zinc-finger</keyword>
<dbReference type="Pfam" id="PF00096">
    <property type="entry name" value="zf-C2H2"/>
    <property type="match status" value="7"/>
</dbReference>
<dbReference type="FunFam" id="3.30.160.60:FF:001485">
    <property type="entry name" value="Krueppel-related zinc finger protein"/>
    <property type="match status" value="1"/>
</dbReference>
<feature type="domain" description="C2H2-type" evidence="12">
    <location>
        <begin position="336"/>
        <end position="363"/>
    </location>
</feature>
<proteinExistence type="inferred from homology"/>
<evidence type="ECO:0000256" key="2">
    <source>
        <dbReference type="ARBA" id="ARBA00006991"/>
    </source>
</evidence>
<evidence type="ECO:0000313" key="14">
    <source>
        <dbReference type="Proteomes" id="UP001516400"/>
    </source>
</evidence>
<comment type="caution">
    <text evidence="13">The sequence shown here is derived from an EMBL/GenBank/DDBJ whole genome shotgun (WGS) entry which is preliminary data.</text>
</comment>
<feature type="domain" description="C2H2-type" evidence="12">
    <location>
        <begin position="308"/>
        <end position="335"/>
    </location>
</feature>
<evidence type="ECO:0000256" key="10">
    <source>
        <dbReference type="ARBA" id="ARBA00023242"/>
    </source>
</evidence>
<feature type="domain" description="C2H2-type" evidence="12">
    <location>
        <begin position="364"/>
        <end position="391"/>
    </location>
</feature>
<evidence type="ECO:0000259" key="12">
    <source>
        <dbReference type="PROSITE" id="PS50157"/>
    </source>
</evidence>
<evidence type="ECO:0000256" key="1">
    <source>
        <dbReference type="ARBA" id="ARBA00004123"/>
    </source>
</evidence>
<dbReference type="EMBL" id="JABFTP020000021">
    <property type="protein sequence ID" value="KAL3267908.1"/>
    <property type="molecule type" value="Genomic_DNA"/>
</dbReference>
<evidence type="ECO:0000256" key="9">
    <source>
        <dbReference type="ARBA" id="ARBA00023163"/>
    </source>
</evidence>
<evidence type="ECO:0000256" key="4">
    <source>
        <dbReference type="ARBA" id="ARBA00022737"/>
    </source>
</evidence>
<dbReference type="GO" id="GO:1990837">
    <property type="term" value="F:sequence-specific double-stranded DNA binding"/>
    <property type="evidence" value="ECO:0007669"/>
    <property type="project" value="UniProtKB-ARBA"/>
</dbReference>
<keyword evidence="10" id="KW-0539">Nucleus</keyword>
<evidence type="ECO:0000256" key="3">
    <source>
        <dbReference type="ARBA" id="ARBA00022723"/>
    </source>
</evidence>
<dbReference type="FunFam" id="3.30.160.60:FF:000624">
    <property type="entry name" value="zinc finger protein 697"/>
    <property type="match status" value="1"/>
</dbReference>
<feature type="domain" description="C2H2-type" evidence="12">
    <location>
        <begin position="420"/>
        <end position="443"/>
    </location>
</feature>
<evidence type="ECO:0000256" key="5">
    <source>
        <dbReference type="ARBA" id="ARBA00022771"/>
    </source>
</evidence>
<dbReference type="PROSITE" id="PS00028">
    <property type="entry name" value="ZINC_FINGER_C2H2_1"/>
    <property type="match status" value="10"/>
</dbReference>
<feature type="domain" description="C2H2-type" evidence="12">
    <location>
        <begin position="151"/>
        <end position="178"/>
    </location>
</feature>
<keyword evidence="4" id="KW-0677">Repeat</keyword>
<feature type="domain" description="C2H2-type" evidence="12">
    <location>
        <begin position="207"/>
        <end position="234"/>
    </location>
</feature>
<feature type="domain" description="C2H2-type" evidence="12">
    <location>
        <begin position="392"/>
        <end position="419"/>
    </location>
</feature>
<reference evidence="13 14" key="1">
    <citation type="journal article" date="2021" name="BMC Biol.">
        <title>Horizontally acquired antibacterial genes associated with adaptive radiation of ladybird beetles.</title>
        <authorList>
            <person name="Li H.S."/>
            <person name="Tang X.F."/>
            <person name="Huang Y.H."/>
            <person name="Xu Z.Y."/>
            <person name="Chen M.L."/>
            <person name="Du X.Y."/>
            <person name="Qiu B.Y."/>
            <person name="Chen P.T."/>
            <person name="Zhang W."/>
            <person name="Slipinski A."/>
            <person name="Escalona H.E."/>
            <person name="Waterhouse R.M."/>
            <person name="Zwick A."/>
            <person name="Pang H."/>
        </authorList>
    </citation>
    <scope>NUCLEOTIDE SEQUENCE [LARGE SCALE GENOMIC DNA]</scope>
    <source>
        <strain evidence="13">SYSU2018</strain>
    </source>
</reference>
<evidence type="ECO:0000313" key="13">
    <source>
        <dbReference type="EMBL" id="KAL3267908.1"/>
    </source>
</evidence>
<dbReference type="PANTHER" id="PTHR24393:SF15">
    <property type="entry name" value="IP01243P-RELATED"/>
    <property type="match status" value="1"/>
</dbReference>
<feature type="domain" description="C2H2-type" evidence="12">
    <location>
        <begin position="179"/>
        <end position="206"/>
    </location>
</feature>
<feature type="domain" description="C2H2-type" evidence="12">
    <location>
        <begin position="235"/>
        <end position="262"/>
    </location>
</feature>
<dbReference type="InterPro" id="IPR013087">
    <property type="entry name" value="Znf_C2H2_type"/>
</dbReference>
<dbReference type="SMART" id="SM00355">
    <property type="entry name" value="ZnF_C2H2"/>
    <property type="match status" value="12"/>
</dbReference>
<keyword evidence="9" id="KW-0804">Transcription</keyword>
<evidence type="ECO:0000256" key="7">
    <source>
        <dbReference type="ARBA" id="ARBA00023015"/>
    </source>
</evidence>
<dbReference type="FunFam" id="3.30.160.60:FF:000446">
    <property type="entry name" value="Zinc finger protein"/>
    <property type="match status" value="1"/>
</dbReference>
<keyword evidence="14" id="KW-1185">Reference proteome</keyword>
<accession>A0ABD2MNM9</accession>
<name>A0ABD2MNM9_9CUCU</name>
<feature type="domain" description="C2H2-type" evidence="12">
    <location>
        <begin position="121"/>
        <end position="150"/>
    </location>
</feature>
<protein>
    <recommendedName>
        <fullName evidence="12">C2H2-type domain-containing protein</fullName>
    </recommendedName>
</protein>
<dbReference type="GO" id="GO:0048598">
    <property type="term" value="P:embryonic morphogenesis"/>
    <property type="evidence" value="ECO:0007669"/>
    <property type="project" value="UniProtKB-ARBA"/>
</dbReference>
<sequence length="448" mass="52388">MKYDSSDDDQPLSTICKKSQLLTENHENGLKLGGDSSSGNLRSLHSKQLVNINSEEKSHEYCSTIQKDSSQNKCDYCAEIFNKKRLLLQHLKISHSEKCIIKRNENYTRQLRKSTEMDQKHVCTNCKQSFEFIKHLERHCRDTGHAFPKRFSCEVCSKKFLSNTRLNDHMRIHNNERPYKCNECDMTFTLSSNLKRHKKRHTGEKSYFCEVCGRGFIQKHTLTVHMRLHNGETPYVCDICGKGYRAKPLLHQHMYKHKDIETQTVRYQRYYLKYGKVKVECQICKKIITKSALYNHMKVQHGDGLKKFLCNLCGKTYATKMSLDVHMNVHTKKISYDCKICSKSFTHQNYLKTHLMLHSGERPHCCDLCGKTFVQKTHLDRHMRTHTGVRPYSCSYCDKAFALNENLKVHERIHTGETPHHCSVCGKGFFNSSSRKKHETSVHQMHLK</sequence>
<keyword evidence="3" id="KW-0479">Metal-binding</keyword>
<feature type="domain" description="C2H2-type" evidence="12">
    <location>
        <begin position="72"/>
        <end position="100"/>
    </location>
</feature>
<dbReference type="AlphaFoldDB" id="A0ABD2MNM9"/>
<dbReference type="GO" id="GO:0005634">
    <property type="term" value="C:nucleus"/>
    <property type="evidence" value="ECO:0007669"/>
    <property type="project" value="UniProtKB-SubCell"/>
</dbReference>
<dbReference type="InterPro" id="IPR036236">
    <property type="entry name" value="Znf_C2H2_sf"/>
</dbReference>
<dbReference type="PROSITE" id="PS50157">
    <property type="entry name" value="ZINC_FINGER_C2H2_2"/>
    <property type="match status" value="11"/>
</dbReference>
<dbReference type="FunFam" id="3.30.160.60:FF:000303">
    <property type="entry name" value="Zinc finger protein 41"/>
    <property type="match status" value="2"/>
</dbReference>
<dbReference type="Proteomes" id="UP001516400">
    <property type="component" value="Unassembled WGS sequence"/>
</dbReference>
<dbReference type="GO" id="GO:0008270">
    <property type="term" value="F:zinc ion binding"/>
    <property type="evidence" value="ECO:0007669"/>
    <property type="project" value="UniProtKB-KW"/>
</dbReference>
<evidence type="ECO:0000256" key="11">
    <source>
        <dbReference type="PROSITE-ProRule" id="PRU00042"/>
    </source>
</evidence>
<keyword evidence="6" id="KW-0862">Zinc</keyword>
<comment type="subcellular location">
    <subcellularLocation>
        <location evidence="1">Nucleus</location>
    </subcellularLocation>
</comment>
<comment type="similarity">
    <text evidence="2">Belongs to the krueppel C2H2-type zinc-finger protein family.</text>
</comment>